<evidence type="ECO:0000256" key="4">
    <source>
        <dbReference type="ARBA" id="ARBA00022989"/>
    </source>
</evidence>
<sequence length="254" mass="26339">MLLALFGALLIGLALGLLGSGGSILTVPILVYLVGQPEKLAIAGSLAIVGGIALAGALPWTLKRQVDLRSLLWFGLPGMAGTWAGAWASQWFSGAAQLALFAVVMLLAAVMMFRSPASASTDARAPRGRLAIVGDGLAVGAITGLVGVGGGFLIVPALVLLGRLSMQKAIGTSLWIIAMKSFTGFLGYLPVLEKQGLQLDWQLIGVFIAIGAAGTLLGMQLASRLPQQTLKRAFAAFLVLMGVYIILRTAPQLF</sequence>
<evidence type="ECO:0000256" key="5">
    <source>
        <dbReference type="ARBA" id="ARBA00023136"/>
    </source>
</evidence>
<dbReference type="GO" id="GO:0005886">
    <property type="term" value="C:plasma membrane"/>
    <property type="evidence" value="ECO:0007669"/>
    <property type="project" value="UniProtKB-SubCell"/>
</dbReference>
<name>A0A1G6YC10_9GAMM</name>
<dbReference type="OrthoDB" id="8559161at2"/>
<feature type="transmembrane region" description="Helical" evidence="6">
    <location>
        <begin position="203"/>
        <end position="223"/>
    </location>
</feature>
<evidence type="ECO:0000313" key="8">
    <source>
        <dbReference type="Proteomes" id="UP000199603"/>
    </source>
</evidence>
<keyword evidence="8" id="KW-1185">Reference proteome</keyword>
<dbReference type="Pfam" id="PF01925">
    <property type="entry name" value="TauE"/>
    <property type="match status" value="1"/>
</dbReference>
<accession>A0A1G6YC10</accession>
<evidence type="ECO:0000313" key="7">
    <source>
        <dbReference type="EMBL" id="SDD87135.1"/>
    </source>
</evidence>
<feature type="transmembrane region" description="Helical" evidence="6">
    <location>
        <begin position="71"/>
        <end position="89"/>
    </location>
</feature>
<comment type="similarity">
    <text evidence="2 6">Belongs to the 4-toluene sulfonate uptake permease (TSUP) (TC 2.A.102) family.</text>
</comment>
<keyword evidence="3 6" id="KW-0812">Transmembrane</keyword>
<feature type="transmembrane region" description="Helical" evidence="6">
    <location>
        <begin position="229"/>
        <end position="247"/>
    </location>
</feature>
<gene>
    <name evidence="7" type="ORF">SAMN04488509_10949</name>
</gene>
<comment type="subcellular location">
    <subcellularLocation>
        <location evidence="6">Cell membrane</location>
        <topology evidence="6">Multi-pass membrane protein</topology>
    </subcellularLocation>
    <subcellularLocation>
        <location evidence="1">Membrane</location>
        <topology evidence="1">Multi-pass membrane protein</topology>
    </subcellularLocation>
</comment>
<feature type="transmembrane region" description="Helical" evidence="6">
    <location>
        <begin position="136"/>
        <end position="161"/>
    </location>
</feature>
<dbReference type="PANTHER" id="PTHR43701">
    <property type="entry name" value="MEMBRANE TRANSPORTER PROTEIN MJ0441-RELATED"/>
    <property type="match status" value="1"/>
</dbReference>
<dbReference type="InterPro" id="IPR002781">
    <property type="entry name" value="TM_pro_TauE-like"/>
</dbReference>
<dbReference type="RefSeq" id="WP_091243720.1">
    <property type="nucleotide sequence ID" value="NZ_FNAG01000009.1"/>
</dbReference>
<organism evidence="7 8">
    <name type="scientific">Aquimonas voraii</name>
    <dbReference type="NCBI Taxonomy" id="265719"/>
    <lineage>
        <taxon>Bacteria</taxon>
        <taxon>Pseudomonadati</taxon>
        <taxon>Pseudomonadota</taxon>
        <taxon>Gammaproteobacteria</taxon>
        <taxon>Lysobacterales</taxon>
        <taxon>Lysobacteraceae</taxon>
        <taxon>Aquimonas</taxon>
    </lineage>
</organism>
<proteinExistence type="inferred from homology"/>
<dbReference type="STRING" id="265719.SAMN04488509_10949"/>
<dbReference type="EMBL" id="FNAG01000009">
    <property type="protein sequence ID" value="SDD87135.1"/>
    <property type="molecule type" value="Genomic_DNA"/>
</dbReference>
<keyword evidence="4 6" id="KW-1133">Transmembrane helix</keyword>
<protein>
    <recommendedName>
        <fullName evidence="6">Probable membrane transporter protein</fullName>
    </recommendedName>
</protein>
<keyword evidence="6" id="KW-1003">Cell membrane</keyword>
<evidence type="ECO:0000256" key="2">
    <source>
        <dbReference type="ARBA" id="ARBA00009142"/>
    </source>
</evidence>
<keyword evidence="5 6" id="KW-0472">Membrane</keyword>
<reference evidence="7 8" key="1">
    <citation type="submission" date="2016-10" db="EMBL/GenBank/DDBJ databases">
        <authorList>
            <person name="de Groot N.N."/>
        </authorList>
    </citation>
    <scope>NUCLEOTIDE SEQUENCE [LARGE SCALE GENOMIC DNA]</scope>
    <source>
        <strain evidence="7 8">DSM 16957</strain>
    </source>
</reference>
<feature type="transmembrane region" description="Helical" evidence="6">
    <location>
        <begin position="42"/>
        <end position="62"/>
    </location>
</feature>
<evidence type="ECO:0000256" key="6">
    <source>
        <dbReference type="RuleBase" id="RU363041"/>
    </source>
</evidence>
<feature type="transmembrane region" description="Helical" evidence="6">
    <location>
        <begin position="173"/>
        <end position="191"/>
    </location>
</feature>
<feature type="transmembrane region" description="Helical" evidence="6">
    <location>
        <begin position="95"/>
        <end position="115"/>
    </location>
</feature>
<dbReference type="AlphaFoldDB" id="A0A1G6YC10"/>
<evidence type="ECO:0000256" key="3">
    <source>
        <dbReference type="ARBA" id="ARBA00022692"/>
    </source>
</evidence>
<dbReference type="Proteomes" id="UP000199603">
    <property type="component" value="Unassembled WGS sequence"/>
</dbReference>
<dbReference type="InterPro" id="IPR051598">
    <property type="entry name" value="TSUP/Inactive_protease-like"/>
</dbReference>
<dbReference type="PANTHER" id="PTHR43701:SF2">
    <property type="entry name" value="MEMBRANE TRANSPORTER PROTEIN YJNA-RELATED"/>
    <property type="match status" value="1"/>
</dbReference>
<evidence type="ECO:0000256" key="1">
    <source>
        <dbReference type="ARBA" id="ARBA00004141"/>
    </source>
</evidence>